<evidence type="ECO:0000313" key="5">
    <source>
        <dbReference type="Proteomes" id="UP001596978"/>
    </source>
</evidence>
<proteinExistence type="predicted"/>
<dbReference type="EMBL" id="JBHTJH010000025">
    <property type="protein sequence ID" value="MFD0864057.1"/>
    <property type="molecule type" value="Genomic_DNA"/>
</dbReference>
<protein>
    <submittedName>
        <fullName evidence="4">LytR/AlgR family response regulator transcription factor</fullName>
    </submittedName>
</protein>
<name>A0ABW3D3K4_9FLAO</name>
<accession>A0ABW3D3K4</accession>
<dbReference type="InterPro" id="IPR011006">
    <property type="entry name" value="CheY-like_superfamily"/>
</dbReference>
<evidence type="ECO:0000259" key="2">
    <source>
        <dbReference type="PROSITE" id="PS50110"/>
    </source>
</evidence>
<dbReference type="SMART" id="SM00850">
    <property type="entry name" value="LytTR"/>
    <property type="match status" value="1"/>
</dbReference>
<dbReference type="Proteomes" id="UP001596978">
    <property type="component" value="Unassembled WGS sequence"/>
</dbReference>
<comment type="caution">
    <text evidence="1">Lacks conserved residue(s) required for the propagation of feature annotation.</text>
</comment>
<dbReference type="Pfam" id="PF04397">
    <property type="entry name" value="LytTR"/>
    <property type="match status" value="1"/>
</dbReference>
<dbReference type="SUPFAM" id="SSF52172">
    <property type="entry name" value="CheY-like"/>
    <property type="match status" value="1"/>
</dbReference>
<evidence type="ECO:0000313" key="4">
    <source>
        <dbReference type="EMBL" id="MFD0864057.1"/>
    </source>
</evidence>
<gene>
    <name evidence="4" type="ORF">ACFQ1M_17720</name>
</gene>
<keyword evidence="5" id="KW-1185">Reference proteome</keyword>
<dbReference type="PANTHER" id="PTHR37299:SF1">
    <property type="entry name" value="STAGE 0 SPORULATION PROTEIN A HOMOLOG"/>
    <property type="match status" value="1"/>
</dbReference>
<dbReference type="Pfam" id="PF00072">
    <property type="entry name" value="Response_reg"/>
    <property type="match status" value="1"/>
</dbReference>
<dbReference type="RefSeq" id="WP_386410976.1">
    <property type="nucleotide sequence ID" value="NZ_JBHTJH010000025.1"/>
</dbReference>
<feature type="domain" description="Response regulatory" evidence="2">
    <location>
        <begin position="4"/>
        <end position="123"/>
    </location>
</feature>
<reference evidence="5" key="1">
    <citation type="journal article" date="2019" name="Int. J. Syst. Evol. Microbiol.">
        <title>The Global Catalogue of Microorganisms (GCM) 10K type strain sequencing project: providing services to taxonomists for standard genome sequencing and annotation.</title>
        <authorList>
            <consortium name="The Broad Institute Genomics Platform"/>
            <consortium name="The Broad Institute Genome Sequencing Center for Infectious Disease"/>
            <person name="Wu L."/>
            <person name="Ma J."/>
        </authorList>
    </citation>
    <scope>NUCLEOTIDE SEQUENCE [LARGE SCALE GENOMIC DNA]</scope>
    <source>
        <strain evidence="5">CCUG 62952</strain>
    </source>
</reference>
<feature type="domain" description="HTH LytTR-type" evidence="3">
    <location>
        <begin position="144"/>
        <end position="225"/>
    </location>
</feature>
<dbReference type="Gene3D" id="2.40.50.1020">
    <property type="entry name" value="LytTr DNA-binding domain"/>
    <property type="match status" value="1"/>
</dbReference>
<dbReference type="InterPro" id="IPR007492">
    <property type="entry name" value="LytTR_DNA-bd_dom"/>
</dbReference>
<evidence type="ECO:0000259" key="3">
    <source>
        <dbReference type="PROSITE" id="PS50930"/>
    </source>
</evidence>
<dbReference type="PROSITE" id="PS50930">
    <property type="entry name" value="HTH_LYTTR"/>
    <property type="match status" value="1"/>
</dbReference>
<comment type="caution">
    <text evidence="4">The sequence shown here is derived from an EMBL/GenBank/DDBJ whole genome shotgun (WGS) entry which is preliminary data.</text>
</comment>
<organism evidence="4 5">
    <name type="scientific">Sungkyunkwania multivorans</name>
    <dbReference type="NCBI Taxonomy" id="1173618"/>
    <lineage>
        <taxon>Bacteria</taxon>
        <taxon>Pseudomonadati</taxon>
        <taxon>Bacteroidota</taxon>
        <taxon>Flavobacteriia</taxon>
        <taxon>Flavobacteriales</taxon>
        <taxon>Flavobacteriaceae</taxon>
        <taxon>Sungkyunkwania</taxon>
    </lineage>
</organism>
<dbReference type="PANTHER" id="PTHR37299">
    <property type="entry name" value="TRANSCRIPTIONAL REGULATOR-RELATED"/>
    <property type="match status" value="1"/>
</dbReference>
<dbReference type="InterPro" id="IPR001789">
    <property type="entry name" value="Sig_transdc_resp-reg_receiver"/>
</dbReference>
<sequence>MKYTYVIIDNDNSSIEAIRNAFLNFPDYLCKGTAANEEAAVDLILAQSPNLVFIEVEIPGKYGCVSSFGVIDELRKYTDSLPFFIVVTKTEKFALDAIKNDVLDYVLKPMGGPSLRRALCRFEKKNEVQAETVCIRSYGDYRFLNTDDILYLKADNNTTDFFLEGGNKVSAYRTLKYFENMLPQHFVRIHNSYIINSKHISRIHFGKAKCAIKNSKELIPFSKSYKDKVETMKNSLYINSSVFI</sequence>
<dbReference type="Gene3D" id="3.40.50.2300">
    <property type="match status" value="1"/>
</dbReference>
<dbReference type="PROSITE" id="PS50110">
    <property type="entry name" value="RESPONSE_REGULATORY"/>
    <property type="match status" value="1"/>
</dbReference>
<dbReference type="InterPro" id="IPR046947">
    <property type="entry name" value="LytR-like"/>
</dbReference>
<evidence type="ECO:0000256" key="1">
    <source>
        <dbReference type="PROSITE-ProRule" id="PRU00169"/>
    </source>
</evidence>